<keyword evidence="2" id="KW-1185">Reference proteome</keyword>
<dbReference type="Pfam" id="PF04578">
    <property type="entry name" value="DUF594"/>
    <property type="match status" value="1"/>
</dbReference>
<dbReference type="Proteomes" id="UP001180020">
    <property type="component" value="Unassembled WGS sequence"/>
</dbReference>
<proteinExistence type="predicted"/>
<sequence>MVCERLLKVDTSALKLVKGEWSMSVLFQACSLAQSLNNEKEKKWEIISAVWVEMLCHAARQCRGYQHAQRLSKGDV</sequence>
<evidence type="ECO:0000313" key="1">
    <source>
        <dbReference type="EMBL" id="KAK1296160.1"/>
    </source>
</evidence>
<reference evidence="1" key="1">
    <citation type="journal article" date="2023" name="Nat. Commun.">
        <title>Diploid and tetraploid genomes of Acorus and the evolution of monocots.</title>
        <authorList>
            <person name="Ma L."/>
            <person name="Liu K.W."/>
            <person name="Li Z."/>
            <person name="Hsiao Y.Y."/>
            <person name="Qi Y."/>
            <person name="Fu T."/>
            <person name="Tang G.D."/>
            <person name="Zhang D."/>
            <person name="Sun W.H."/>
            <person name="Liu D.K."/>
            <person name="Li Y."/>
            <person name="Chen G.Z."/>
            <person name="Liu X.D."/>
            <person name="Liao X.Y."/>
            <person name="Jiang Y.T."/>
            <person name="Yu X."/>
            <person name="Hao Y."/>
            <person name="Huang J."/>
            <person name="Zhao X.W."/>
            <person name="Ke S."/>
            <person name="Chen Y.Y."/>
            <person name="Wu W.L."/>
            <person name="Hsu J.L."/>
            <person name="Lin Y.F."/>
            <person name="Huang M.D."/>
            <person name="Li C.Y."/>
            <person name="Huang L."/>
            <person name="Wang Z.W."/>
            <person name="Zhao X."/>
            <person name="Zhong W.Y."/>
            <person name="Peng D.H."/>
            <person name="Ahmad S."/>
            <person name="Lan S."/>
            <person name="Zhang J.S."/>
            <person name="Tsai W.C."/>
            <person name="Van de Peer Y."/>
            <person name="Liu Z.J."/>
        </authorList>
    </citation>
    <scope>NUCLEOTIDE SEQUENCE</scope>
    <source>
        <strain evidence="1">CP</strain>
    </source>
</reference>
<dbReference type="EMBL" id="JAUJYO010000015">
    <property type="protein sequence ID" value="KAK1296160.1"/>
    <property type="molecule type" value="Genomic_DNA"/>
</dbReference>
<protein>
    <submittedName>
        <fullName evidence="1">Uncharacterized protein</fullName>
    </submittedName>
</protein>
<name>A0AAV9D4K9_ACOCL</name>
<dbReference type="AlphaFoldDB" id="A0AAV9D4K9"/>
<dbReference type="PANTHER" id="PTHR31325">
    <property type="entry name" value="OS01G0798800 PROTEIN-RELATED"/>
    <property type="match status" value="1"/>
</dbReference>
<gene>
    <name evidence="1" type="ORF">QJS10_CPB15g01299</name>
</gene>
<comment type="caution">
    <text evidence="1">The sequence shown here is derived from an EMBL/GenBank/DDBJ whole genome shotgun (WGS) entry which is preliminary data.</text>
</comment>
<evidence type="ECO:0000313" key="2">
    <source>
        <dbReference type="Proteomes" id="UP001180020"/>
    </source>
</evidence>
<accession>A0AAV9D4K9</accession>
<reference evidence="1" key="2">
    <citation type="submission" date="2023-06" db="EMBL/GenBank/DDBJ databases">
        <authorList>
            <person name="Ma L."/>
            <person name="Liu K.-W."/>
            <person name="Li Z."/>
            <person name="Hsiao Y.-Y."/>
            <person name="Qi Y."/>
            <person name="Fu T."/>
            <person name="Tang G."/>
            <person name="Zhang D."/>
            <person name="Sun W.-H."/>
            <person name="Liu D.-K."/>
            <person name="Li Y."/>
            <person name="Chen G.-Z."/>
            <person name="Liu X.-D."/>
            <person name="Liao X.-Y."/>
            <person name="Jiang Y.-T."/>
            <person name="Yu X."/>
            <person name="Hao Y."/>
            <person name="Huang J."/>
            <person name="Zhao X.-W."/>
            <person name="Ke S."/>
            <person name="Chen Y.-Y."/>
            <person name="Wu W.-L."/>
            <person name="Hsu J.-L."/>
            <person name="Lin Y.-F."/>
            <person name="Huang M.-D."/>
            <person name="Li C.-Y."/>
            <person name="Huang L."/>
            <person name="Wang Z.-W."/>
            <person name="Zhao X."/>
            <person name="Zhong W.-Y."/>
            <person name="Peng D.-H."/>
            <person name="Ahmad S."/>
            <person name="Lan S."/>
            <person name="Zhang J.-S."/>
            <person name="Tsai W.-C."/>
            <person name="Van De Peer Y."/>
            <person name="Liu Z.-J."/>
        </authorList>
    </citation>
    <scope>NUCLEOTIDE SEQUENCE</scope>
    <source>
        <strain evidence="1">CP</strain>
        <tissue evidence="1">Leaves</tissue>
    </source>
</reference>
<organism evidence="1 2">
    <name type="scientific">Acorus calamus</name>
    <name type="common">Sweet flag</name>
    <dbReference type="NCBI Taxonomy" id="4465"/>
    <lineage>
        <taxon>Eukaryota</taxon>
        <taxon>Viridiplantae</taxon>
        <taxon>Streptophyta</taxon>
        <taxon>Embryophyta</taxon>
        <taxon>Tracheophyta</taxon>
        <taxon>Spermatophyta</taxon>
        <taxon>Magnoliopsida</taxon>
        <taxon>Liliopsida</taxon>
        <taxon>Acoraceae</taxon>
        <taxon>Acorus</taxon>
    </lineage>
</organism>
<dbReference type="InterPro" id="IPR007658">
    <property type="entry name" value="DUF594"/>
</dbReference>